<dbReference type="AlphaFoldDB" id="A0A2L1GNB7"/>
<dbReference type="Pfam" id="PF13936">
    <property type="entry name" value="HTH_38"/>
    <property type="match status" value="1"/>
</dbReference>
<dbReference type="Gene3D" id="1.10.10.60">
    <property type="entry name" value="Homeodomain-like"/>
    <property type="match status" value="1"/>
</dbReference>
<name>A0A2L1GNB7_9BACT</name>
<evidence type="ECO:0000259" key="1">
    <source>
        <dbReference type="Pfam" id="PF13936"/>
    </source>
</evidence>
<evidence type="ECO:0000313" key="2">
    <source>
        <dbReference type="EMBL" id="AVD71173.1"/>
    </source>
</evidence>
<feature type="domain" description="Transposase IS30-like HTH" evidence="1">
    <location>
        <begin position="4"/>
        <end position="44"/>
    </location>
</feature>
<dbReference type="KEGG" id="deo:CAY53_06465"/>
<proteinExistence type="predicted"/>
<keyword evidence="3" id="KW-1185">Reference proteome</keyword>
<dbReference type="OrthoDB" id="9803231at2"/>
<gene>
    <name evidence="2" type="ORF">CAY53_06465</name>
</gene>
<organism evidence="2 3">
    <name type="scientific">Desulfobulbus oralis</name>
    <dbReference type="NCBI Taxonomy" id="1986146"/>
    <lineage>
        <taxon>Bacteria</taxon>
        <taxon>Pseudomonadati</taxon>
        <taxon>Thermodesulfobacteriota</taxon>
        <taxon>Desulfobulbia</taxon>
        <taxon>Desulfobulbales</taxon>
        <taxon>Desulfobulbaceae</taxon>
        <taxon>Desulfobulbus</taxon>
    </lineage>
</organism>
<dbReference type="InterPro" id="IPR025246">
    <property type="entry name" value="IS30-like_HTH"/>
</dbReference>
<accession>A0A2L1GNB7</accession>
<reference evidence="2" key="2">
    <citation type="journal article" date="2018" name="MBio">
        <title>Insights into the evolution of host association through the isolation and characterization of a novel human periodontal pathobiont, Desulfobulbus oralis.</title>
        <authorList>
            <person name="Cross K.L."/>
            <person name="Chirania P."/>
            <person name="Xiong W."/>
            <person name="Beall C.J."/>
            <person name="Elkins J.G."/>
            <person name="Giannone R.J."/>
            <person name="Griffen A.L."/>
            <person name="Guss A.M."/>
            <person name="Hettich R.L."/>
            <person name="Joshi S.S."/>
            <person name="Mokrzan E.M."/>
            <person name="Martin R.K."/>
            <person name="Zhulin I.B."/>
            <person name="Leys E.J."/>
            <person name="Podar M."/>
        </authorList>
    </citation>
    <scope>NUCLEOTIDE SEQUENCE [LARGE SCALE GENOMIC DNA]</scope>
    <source>
        <strain evidence="2">ORNL</strain>
    </source>
</reference>
<reference evidence="2" key="1">
    <citation type="submission" date="2017-05" db="EMBL/GenBank/DDBJ databases">
        <authorList>
            <person name="Song R."/>
            <person name="Chenine A.L."/>
            <person name="Ruprecht R.M."/>
        </authorList>
    </citation>
    <scope>NUCLEOTIDE SEQUENCE</scope>
    <source>
        <strain evidence="2">ORNL</strain>
    </source>
</reference>
<dbReference type="RefSeq" id="WP_104936447.1">
    <property type="nucleotide sequence ID" value="NZ_CP021255.1"/>
</dbReference>
<dbReference type="EMBL" id="CP021255">
    <property type="protein sequence ID" value="AVD71173.1"/>
    <property type="molecule type" value="Genomic_DNA"/>
</dbReference>
<protein>
    <recommendedName>
        <fullName evidence="1">Transposase IS30-like HTH domain-containing protein</fullName>
    </recommendedName>
</protein>
<sequence length="66" mass="7385">MLHSHLTMEERIGIAVFMYMGMSCRKIAAYPGRGHTTIFRKLRRSSSKAAILLNGRHAQKAKDAAP</sequence>
<evidence type="ECO:0000313" key="3">
    <source>
        <dbReference type="Proteomes" id="UP000239867"/>
    </source>
</evidence>
<dbReference type="Proteomes" id="UP000239867">
    <property type="component" value="Chromosome"/>
</dbReference>